<dbReference type="OrthoDB" id="9790710at2"/>
<dbReference type="SUPFAM" id="SSF53756">
    <property type="entry name" value="UDP-Glycosyltransferase/glycogen phosphorylase"/>
    <property type="match status" value="1"/>
</dbReference>
<dbReference type="EMBL" id="BLAU01000001">
    <property type="protein sequence ID" value="GET21986.1"/>
    <property type="molecule type" value="Genomic_DNA"/>
</dbReference>
<sequence length="395" mass="44509">MDLVYIYESPFVRTPDGTIYSVGGNFSAKMFRRYLKVFDHVDVITRVRDDNGTYPANNKVECGNIKVHALPFYTGAVQFTLKYLAIRQQLKKHIRKDCAYIIRTPSVVGTIMSELLNRNKIPYGVEVVGDPYDAFSPESIQHPLRPVFRWKLKTDLQKIVRKAEAALFVTRDYLQERYPAAAGKYQTHASNVTLIDEAFVRQPKHYNGDIKEFNLISVGALAQMYKSPDIVLEAIKKLHGDGIDCHLTWLGDGKYMDDMIGLANELGIGENVSFEGRVNSGRNVRAYLDKADIFILASKTEGLPRAMIEAMARALPCVGSEVGGIPELLDEQVIVPAGDPYALAGLLKKMITNSAFLNEQSARNLEVAQSYNHHVLSRRREEFYRQVKSSVQIEN</sequence>
<dbReference type="Gene3D" id="3.40.50.2000">
    <property type="entry name" value="Glycogen Phosphorylase B"/>
    <property type="match status" value="2"/>
</dbReference>
<protein>
    <submittedName>
        <fullName evidence="2">Glycosyltransferase involved in cell wall biosynthesis</fullName>
    </submittedName>
</protein>
<reference evidence="2 3" key="1">
    <citation type="submission" date="2018-03" db="EMBL/GenBank/DDBJ databases">
        <title>Genomic Encyclopedia of Archaeal and Bacterial Type Strains, Phase II (KMG-II): from individual species to whole genera.</title>
        <authorList>
            <person name="Goeker M."/>
        </authorList>
    </citation>
    <scope>NUCLEOTIDE SEQUENCE [LARGE SCALE GENOMIC DNA]</scope>
    <source>
        <strain evidence="2 3">DSM 27267</strain>
    </source>
</reference>
<dbReference type="Proteomes" id="UP000396862">
    <property type="component" value="Unassembled WGS sequence"/>
</dbReference>
<dbReference type="Pfam" id="PF13692">
    <property type="entry name" value="Glyco_trans_1_4"/>
    <property type="match status" value="1"/>
</dbReference>
<evidence type="ECO:0000313" key="4">
    <source>
        <dbReference type="Proteomes" id="UP000396862"/>
    </source>
</evidence>
<name>A0A2P8CDT7_9BACT</name>
<keyword evidence="2" id="KW-0808">Transferase</keyword>
<dbReference type="Proteomes" id="UP000240621">
    <property type="component" value="Unassembled WGS sequence"/>
</dbReference>
<dbReference type="EMBL" id="PYGC01000004">
    <property type="protein sequence ID" value="PSK83131.1"/>
    <property type="molecule type" value="Genomic_DNA"/>
</dbReference>
<evidence type="ECO:0000313" key="2">
    <source>
        <dbReference type="EMBL" id="PSK83131.1"/>
    </source>
</evidence>
<dbReference type="RefSeq" id="WP_106541935.1">
    <property type="nucleotide sequence ID" value="NZ_BLAU01000001.1"/>
</dbReference>
<reference evidence="1 4" key="2">
    <citation type="submission" date="2019-10" db="EMBL/GenBank/DDBJ databases">
        <title>Prolixibacter strains distinguished by the presence of nitrate reductase genes were adept at nitrate-dependent anaerobic corrosion of metallic iron and carbon steel.</title>
        <authorList>
            <person name="Iino T."/>
            <person name="Shono N."/>
            <person name="Ito K."/>
            <person name="Nakamura R."/>
            <person name="Sueoka K."/>
            <person name="Harayama S."/>
            <person name="Ohkuma M."/>
        </authorList>
    </citation>
    <scope>NUCLEOTIDE SEQUENCE [LARGE SCALE GENOMIC DNA]</scope>
    <source>
        <strain evidence="1 4">MIC1-1</strain>
    </source>
</reference>
<gene>
    <name evidence="2" type="ORF">CLV93_10461</name>
    <name evidence="1" type="ORF">JCM18694_22320</name>
</gene>
<dbReference type="GO" id="GO:0016740">
    <property type="term" value="F:transferase activity"/>
    <property type="evidence" value="ECO:0007669"/>
    <property type="project" value="UniProtKB-KW"/>
</dbReference>
<evidence type="ECO:0000313" key="3">
    <source>
        <dbReference type="Proteomes" id="UP000240621"/>
    </source>
</evidence>
<comment type="caution">
    <text evidence="2">The sequence shown here is derived from an EMBL/GenBank/DDBJ whole genome shotgun (WGS) entry which is preliminary data.</text>
</comment>
<proteinExistence type="predicted"/>
<keyword evidence="4" id="KW-1185">Reference proteome</keyword>
<evidence type="ECO:0000313" key="1">
    <source>
        <dbReference type="EMBL" id="GET21986.1"/>
    </source>
</evidence>
<dbReference type="AlphaFoldDB" id="A0A2P8CDT7"/>
<accession>A0A2P8CDT7</accession>
<organism evidence="2 3">
    <name type="scientific">Prolixibacter denitrificans</name>
    <dbReference type="NCBI Taxonomy" id="1541063"/>
    <lineage>
        <taxon>Bacteria</taxon>
        <taxon>Pseudomonadati</taxon>
        <taxon>Bacteroidota</taxon>
        <taxon>Bacteroidia</taxon>
        <taxon>Marinilabiliales</taxon>
        <taxon>Prolixibacteraceae</taxon>
        <taxon>Prolixibacter</taxon>
    </lineage>
</organism>
<dbReference type="PANTHER" id="PTHR12526">
    <property type="entry name" value="GLYCOSYLTRANSFERASE"/>
    <property type="match status" value="1"/>
</dbReference>